<organism evidence="1 2">
    <name type="scientific">Phyllobacterium zundukense</name>
    <dbReference type="NCBI Taxonomy" id="1867719"/>
    <lineage>
        <taxon>Bacteria</taxon>
        <taxon>Pseudomonadati</taxon>
        <taxon>Pseudomonadota</taxon>
        <taxon>Alphaproteobacteria</taxon>
        <taxon>Hyphomicrobiales</taxon>
        <taxon>Phyllobacteriaceae</taxon>
        <taxon>Phyllobacterium</taxon>
    </lineage>
</organism>
<keyword evidence="2" id="KW-1185">Reference proteome</keyword>
<proteinExistence type="predicted"/>
<evidence type="ECO:0000313" key="2">
    <source>
        <dbReference type="Proteomes" id="UP001061991"/>
    </source>
</evidence>
<evidence type="ECO:0000313" key="1">
    <source>
        <dbReference type="EMBL" id="UXN61562.1"/>
    </source>
</evidence>
<accession>A0ACD4D6X2</accession>
<reference evidence="1" key="1">
    <citation type="submission" date="2022-09" db="EMBL/GenBank/DDBJ databases">
        <title>Interaction between co-microsymbionts with complementary sets of symbiotic genes in legume-rhizobium systems.</title>
        <authorList>
            <person name="Safronova V."/>
            <person name="Sazanova A."/>
            <person name="Afonin A."/>
            <person name="Chirak E."/>
        </authorList>
    </citation>
    <scope>NUCLEOTIDE SEQUENCE</scope>
    <source>
        <strain evidence="1">A18/3m</strain>
    </source>
</reference>
<dbReference type="EMBL" id="CP104973">
    <property type="protein sequence ID" value="UXN61562.1"/>
    <property type="molecule type" value="Genomic_DNA"/>
</dbReference>
<protein>
    <submittedName>
        <fullName evidence="1">Uncharacterized protein</fullName>
    </submittedName>
</protein>
<gene>
    <name evidence="1" type="ORF">N8E88_16005</name>
</gene>
<sequence length="153" mass="17338">MDRRSRDRNAHSHRRQPGKDASDNGREGLVASGSHADVWLFGEAREEYEALLDRTDETSRRSAAQLPRYFERFSNGQPLGEKMFKSLGRAKDGAGNTVQIHEFKSYQFRIYGVIKQYKGRKAYVGTACDPSKKQDKADPKKIKKAAEKSEEVG</sequence>
<name>A0ACD4D6X2_9HYPH</name>
<dbReference type="Proteomes" id="UP001061991">
    <property type="component" value="Chromosome"/>
</dbReference>